<evidence type="ECO:0000256" key="1">
    <source>
        <dbReference type="ARBA" id="ARBA00038310"/>
    </source>
</evidence>
<dbReference type="Pfam" id="PF04909">
    <property type="entry name" value="Amidohydro_2"/>
    <property type="match status" value="1"/>
</dbReference>
<comment type="caution">
    <text evidence="3">The sequence shown here is derived from an EMBL/GenBank/DDBJ whole genome shotgun (WGS) entry which is preliminary data.</text>
</comment>
<gene>
    <name evidence="3" type="ORF">CKO45_03920</name>
</gene>
<proteinExistence type="inferred from homology"/>
<comment type="similarity">
    <text evidence="1">Belongs to the metallo-dependent hydrolases superfamily.</text>
</comment>
<dbReference type="RefSeq" id="WP_133218947.1">
    <property type="nucleotide sequence ID" value="NZ_NRSG01000016.1"/>
</dbReference>
<evidence type="ECO:0000259" key="2">
    <source>
        <dbReference type="Pfam" id="PF04909"/>
    </source>
</evidence>
<organism evidence="3 4">
    <name type="scientific">Paracraurococcus ruber</name>
    <dbReference type="NCBI Taxonomy" id="77675"/>
    <lineage>
        <taxon>Bacteria</taxon>
        <taxon>Pseudomonadati</taxon>
        <taxon>Pseudomonadota</taxon>
        <taxon>Alphaproteobacteria</taxon>
        <taxon>Acetobacterales</taxon>
        <taxon>Roseomonadaceae</taxon>
        <taxon>Paracraurococcus</taxon>
    </lineage>
</organism>
<feature type="domain" description="Amidohydrolase-related" evidence="2">
    <location>
        <begin position="3"/>
        <end position="275"/>
    </location>
</feature>
<dbReference type="InterPro" id="IPR032466">
    <property type="entry name" value="Metal_Hydrolase"/>
</dbReference>
<evidence type="ECO:0000313" key="3">
    <source>
        <dbReference type="EMBL" id="MBK1657376.1"/>
    </source>
</evidence>
<dbReference type="InterPro" id="IPR006680">
    <property type="entry name" value="Amidohydro-rel"/>
</dbReference>
<dbReference type="PANTHER" id="PTHR43569:SF2">
    <property type="entry name" value="AMIDOHYDROLASE-RELATED DOMAIN-CONTAINING PROTEIN"/>
    <property type="match status" value="1"/>
</dbReference>
<keyword evidence="4" id="KW-1185">Reference proteome</keyword>
<dbReference type="Gene3D" id="3.20.20.140">
    <property type="entry name" value="Metal-dependent hydrolases"/>
    <property type="match status" value="1"/>
</dbReference>
<dbReference type="EMBL" id="NRSG01000016">
    <property type="protein sequence ID" value="MBK1657376.1"/>
    <property type="molecule type" value="Genomic_DNA"/>
</dbReference>
<evidence type="ECO:0000313" key="4">
    <source>
        <dbReference type="Proteomes" id="UP000697995"/>
    </source>
</evidence>
<name>A0ABS1CSY2_9PROT</name>
<dbReference type="PANTHER" id="PTHR43569">
    <property type="entry name" value="AMIDOHYDROLASE"/>
    <property type="match status" value="1"/>
</dbReference>
<sequence length="287" mass="30763">MLIDSHIHLWRAGEGPEPWIRRKLAGLDRDRTLADYRRASEGLAVDGVVLVHATEDPAETPWLLRLAEAETQVAAVIGWADLADPDTPRRLDGWMALSPKFRGLRAMPAFGEGAALAPAARDTLRAMARRGLVLDLLAAPAQLPLVLRLKDAVPDLSVMLNHCGRPLTATGDPGAWADALRAVARATDVHCKLSSLAERAGMDWTVARLQPFLDVVLESFGPHRLAFGSNWPVVDIAASWAGWWAALEAMLRPHALDAAARAAILGGTAAGFYGIAPQAGLRDGEPA</sequence>
<accession>A0ABS1CSY2</accession>
<protein>
    <recommendedName>
        <fullName evidence="2">Amidohydrolase-related domain-containing protein</fullName>
    </recommendedName>
</protein>
<dbReference type="Proteomes" id="UP000697995">
    <property type="component" value="Unassembled WGS sequence"/>
</dbReference>
<dbReference type="SUPFAM" id="SSF51556">
    <property type="entry name" value="Metallo-dependent hydrolases"/>
    <property type="match status" value="1"/>
</dbReference>
<dbReference type="InterPro" id="IPR052350">
    <property type="entry name" value="Metallo-dep_Lactonases"/>
</dbReference>
<reference evidence="3 4" key="1">
    <citation type="journal article" date="2020" name="Microorganisms">
        <title>Osmotic Adaptation and Compatible Solute Biosynthesis of Phototrophic Bacteria as Revealed from Genome Analyses.</title>
        <authorList>
            <person name="Imhoff J.F."/>
            <person name="Rahn T."/>
            <person name="Kunzel S."/>
            <person name="Keller A."/>
            <person name="Neulinger S.C."/>
        </authorList>
    </citation>
    <scope>NUCLEOTIDE SEQUENCE [LARGE SCALE GENOMIC DNA]</scope>
    <source>
        <strain evidence="3 4">DSM 15382</strain>
    </source>
</reference>